<comment type="caution">
    <text evidence="4">The sequence shown here is derived from an EMBL/GenBank/DDBJ whole genome shotgun (WGS) entry which is preliminary data.</text>
</comment>
<feature type="coiled-coil region" evidence="1">
    <location>
        <begin position="306"/>
        <end position="389"/>
    </location>
</feature>
<feature type="coiled-coil region" evidence="1">
    <location>
        <begin position="462"/>
        <end position="489"/>
    </location>
</feature>
<dbReference type="GeneID" id="59372200"/>
<dbReference type="InterPro" id="IPR008984">
    <property type="entry name" value="SMAD_FHA_dom_sf"/>
</dbReference>
<evidence type="ECO:0008006" key="6">
    <source>
        <dbReference type="Google" id="ProtNLM"/>
    </source>
</evidence>
<feature type="region of interest" description="Disordered" evidence="2">
    <location>
        <begin position="258"/>
        <end position="302"/>
    </location>
</feature>
<gene>
    <name evidence="4" type="ORF">PC9H_002359</name>
</gene>
<accession>A0A8H7DM57</accession>
<dbReference type="VEuPathDB" id="FungiDB:PC9H_002359"/>
<dbReference type="AlphaFoldDB" id="A0A8H7DM57"/>
<evidence type="ECO:0000313" key="4">
    <source>
        <dbReference type="EMBL" id="KAF7416099.1"/>
    </source>
</evidence>
<dbReference type="RefSeq" id="XP_036625646.1">
    <property type="nucleotide sequence ID" value="XM_036772000.1"/>
</dbReference>
<feature type="compositionally biased region" description="Basic and acidic residues" evidence="2">
    <location>
        <begin position="189"/>
        <end position="200"/>
    </location>
</feature>
<keyword evidence="5" id="KW-1185">Reference proteome</keyword>
<feature type="compositionally biased region" description="Low complexity" evidence="2">
    <location>
        <begin position="264"/>
        <end position="276"/>
    </location>
</feature>
<dbReference type="Proteomes" id="UP000623687">
    <property type="component" value="Unassembled WGS sequence"/>
</dbReference>
<dbReference type="EMBL" id="JACETU010000011">
    <property type="protein sequence ID" value="KAF7416099.1"/>
    <property type="molecule type" value="Genomic_DNA"/>
</dbReference>
<dbReference type="OrthoDB" id="4096268at2759"/>
<dbReference type="SUPFAM" id="SSF49879">
    <property type="entry name" value="SMAD/FHA domain"/>
    <property type="match status" value="1"/>
</dbReference>
<evidence type="ECO:0000256" key="3">
    <source>
        <dbReference type="SAM" id="Phobius"/>
    </source>
</evidence>
<reference evidence="4" key="1">
    <citation type="submission" date="2019-07" db="EMBL/GenBank/DDBJ databases">
        <authorList>
            <person name="Palmer J.M."/>
        </authorList>
    </citation>
    <scope>NUCLEOTIDE SEQUENCE</scope>
    <source>
        <strain evidence="4">PC9</strain>
    </source>
</reference>
<evidence type="ECO:0000256" key="1">
    <source>
        <dbReference type="SAM" id="Coils"/>
    </source>
</evidence>
<evidence type="ECO:0000313" key="5">
    <source>
        <dbReference type="Proteomes" id="UP000623687"/>
    </source>
</evidence>
<feature type="transmembrane region" description="Helical" evidence="3">
    <location>
        <begin position="550"/>
        <end position="574"/>
    </location>
</feature>
<keyword evidence="1" id="KW-0175">Coiled coil</keyword>
<feature type="compositionally biased region" description="Polar residues" evidence="2">
    <location>
        <begin position="210"/>
        <end position="220"/>
    </location>
</feature>
<dbReference type="Gene3D" id="2.60.200.20">
    <property type="match status" value="1"/>
</dbReference>
<evidence type="ECO:0000256" key="2">
    <source>
        <dbReference type="SAM" id="MobiDB-lite"/>
    </source>
</evidence>
<keyword evidence="3" id="KW-0472">Membrane</keyword>
<keyword evidence="3" id="KW-1133">Transmembrane helix</keyword>
<dbReference type="Gene3D" id="1.10.287.1490">
    <property type="match status" value="1"/>
</dbReference>
<sequence>MVFDVVSDDEIQYMGSRRNVLPSPTPFTHHQSTVAGIVLHVAPGHNEPEFSLTFHKSVAVVHIGRRPGSDGDANDRSHEKGRALFRCAVIQLCDIGSHHGTHLRHAGEADSRMLEAGQPSTILDGDVITFGKAVGRNNEIVRPVVVRVEIMTSTPLQRHGSGRYGLYPPSVAPTPTSADSTSSSEEDDSSHSNFDHSDHDSDIEEIPCPTGSQSAPSQRMTGSAMALRLFQRLLPPMRVLEKDEAAFCTLSPINYPPQARNRRLPLGPLNQLNGLRKTQRPMKSPPRPTAPHQPNQVSQRIPPHPLLATRSELKELKDAINNMKDKLADPEDALDSLREKVALLEKEQAALRVRDAEMSKAVDDCRRAVDDHQEQIVDLEDRVAELDSMRPDVKDMTDIDEDTPMSNSSLHASISEVREDIESLRRSFSERNASMDVDTSTSAKALETNMSSLCGELEARAADMLQNLRTEWEDQKAQYTLQLQRTQNDAMQDIVLTSQPKREAAALVSLKRKRSLEEVDSTQERQCPSRATLAATSDGVDVPSPKRKRVLAAVAHTATVMTLGAVTAWSVLAFT</sequence>
<keyword evidence="3" id="KW-0812">Transmembrane</keyword>
<feature type="region of interest" description="Disordered" evidence="2">
    <location>
        <begin position="157"/>
        <end position="220"/>
    </location>
</feature>
<name>A0A8H7DM57_PLEOS</name>
<proteinExistence type="predicted"/>
<organism evidence="4 5">
    <name type="scientific">Pleurotus ostreatus</name>
    <name type="common">Oyster mushroom</name>
    <name type="synonym">White-rot fungus</name>
    <dbReference type="NCBI Taxonomy" id="5322"/>
    <lineage>
        <taxon>Eukaryota</taxon>
        <taxon>Fungi</taxon>
        <taxon>Dikarya</taxon>
        <taxon>Basidiomycota</taxon>
        <taxon>Agaricomycotina</taxon>
        <taxon>Agaricomycetes</taxon>
        <taxon>Agaricomycetidae</taxon>
        <taxon>Agaricales</taxon>
        <taxon>Pleurotineae</taxon>
        <taxon>Pleurotaceae</taxon>
        <taxon>Pleurotus</taxon>
    </lineage>
</organism>
<protein>
    <recommendedName>
        <fullName evidence="6">FHA domain-containing protein</fullName>
    </recommendedName>
</protein>